<sequence length="159" mass="18099">MSANTNDNNEEHESNRALLKAVIQMCRLGGDFYNHVGQNVKHYAVKQVCFDMAKSYFQQISELVELAENRYQLSEEETMTSTSIEDYYQNILSKQVKLNPRDLVAHLEDVEEQHLSELNKAIATTNDPQIAASLTNVVSEIQSTYQKLANVTVTELENQ</sequence>
<comment type="caution">
    <text evidence="1">The sequence shown here is derived from an EMBL/GenBank/DDBJ whole genome shotgun (WGS) entry which is preliminary data.</text>
</comment>
<dbReference type="RefSeq" id="WP_008846522.1">
    <property type="nucleotide sequence ID" value="NZ_BAEN01000076.1"/>
</dbReference>
<dbReference type="InterPro" id="IPR012347">
    <property type="entry name" value="Ferritin-like"/>
</dbReference>
<reference evidence="1 2" key="1">
    <citation type="journal article" date="2017" name="Antonie Van Leeuwenhoek">
        <title>Rhizobium rhizosphaerae sp. nov., a novel species isolated from rice rhizosphere.</title>
        <authorList>
            <person name="Zhao J.J."/>
            <person name="Zhang J."/>
            <person name="Zhang R.J."/>
            <person name="Zhang C.W."/>
            <person name="Yin H.Q."/>
            <person name="Zhang X.X."/>
        </authorList>
    </citation>
    <scope>NUCLEOTIDE SEQUENCE [LARGE SCALE GENOMIC DNA]</scope>
    <source>
        <strain evidence="1 2">E3</strain>
    </source>
</reference>
<name>K6YZT2_9ALTE</name>
<gene>
    <name evidence="1" type="ORF">GLIP_4109</name>
</gene>
<keyword evidence="2" id="KW-1185">Reference proteome</keyword>
<protein>
    <submittedName>
        <fullName evidence="1">Uncharacterized protein</fullName>
    </submittedName>
</protein>
<dbReference type="AlphaFoldDB" id="K6YZT2"/>
<evidence type="ECO:0000313" key="1">
    <source>
        <dbReference type="EMBL" id="GAC16720.1"/>
    </source>
</evidence>
<dbReference type="Gene3D" id="1.20.1260.10">
    <property type="match status" value="1"/>
</dbReference>
<proteinExistence type="predicted"/>
<evidence type="ECO:0000313" key="2">
    <source>
        <dbReference type="Proteomes" id="UP000006334"/>
    </source>
</evidence>
<dbReference type="Proteomes" id="UP000006334">
    <property type="component" value="Unassembled WGS sequence"/>
</dbReference>
<accession>K6YZT2</accession>
<dbReference type="EMBL" id="BAEN01000076">
    <property type="protein sequence ID" value="GAC16720.1"/>
    <property type="molecule type" value="Genomic_DNA"/>
</dbReference>
<dbReference type="STRING" id="1127673.GLIP_4109"/>
<organism evidence="1 2">
    <name type="scientific">Aliiglaciecola lipolytica E3</name>
    <dbReference type="NCBI Taxonomy" id="1127673"/>
    <lineage>
        <taxon>Bacteria</taxon>
        <taxon>Pseudomonadati</taxon>
        <taxon>Pseudomonadota</taxon>
        <taxon>Gammaproteobacteria</taxon>
        <taxon>Alteromonadales</taxon>
        <taxon>Alteromonadaceae</taxon>
        <taxon>Aliiglaciecola</taxon>
    </lineage>
</organism>